<evidence type="ECO:0000256" key="9">
    <source>
        <dbReference type="ARBA" id="ARBA00023157"/>
    </source>
</evidence>
<evidence type="ECO:0000259" key="12">
    <source>
        <dbReference type="SMART" id="SM00756"/>
    </source>
</evidence>
<evidence type="ECO:0000256" key="10">
    <source>
        <dbReference type="ARBA" id="ARBA00023284"/>
    </source>
</evidence>
<evidence type="ECO:0000313" key="14">
    <source>
        <dbReference type="Proteomes" id="UP000809273"/>
    </source>
</evidence>
<keyword evidence="8 11" id="KW-0472">Membrane</keyword>
<evidence type="ECO:0000256" key="11">
    <source>
        <dbReference type="SAM" id="Phobius"/>
    </source>
</evidence>
<comment type="caution">
    <text evidence="13">The sequence shown here is derived from an EMBL/GenBank/DDBJ whole genome shotgun (WGS) entry which is preliminary data.</text>
</comment>
<evidence type="ECO:0000256" key="5">
    <source>
        <dbReference type="ARBA" id="ARBA00022719"/>
    </source>
</evidence>
<dbReference type="Gene3D" id="3.40.30.10">
    <property type="entry name" value="Glutaredoxin"/>
    <property type="match status" value="1"/>
</dbReference>
<dbReference type="SMART" id="SM00756">
    <property type="entry name" value="VKc"/>
    <property type="match status" value="1"/>
</dbReference>
<evidence type="ECO:0000256" key="8">
    <source>
        <dbReference type="ARBA" id="ARBA00023136"/>
    </source>
</evidence>
<evidence type="ECO:0000256" key="7">
    <source>
        <dbReference type="ARBA" id="ARBA00023002"/>
    </source>
</evidence>
<dbReference type="InterPro" id="IPR012932">
    <property type="entry name" value="VKOR"/>
</dbReference>
<evidence type="ECO:0000256" key="4">
    <source>
        <dbReference type="ARBA" id="ARBA00022692"/>
    </source>
</evidence>
<evidence type="ECO:0000313" key="13">
    <source>
        <dbReference type="EMBL" id="MBN1573344.1"/>
    </source>
</evidence>
<evidence type="ECO:0000256" key="2">
    <source>
        <dbReference type="ARBA" id="ARBA00005791"/>
    </source>
</evidence>
<sequence length="409" mass="45917">MQKIKKVTNILLLLSGAGAVIAVVLTAAHYMPDFGKTLPFCGEAEGSCVDIYQLPYALFLGIPIAAYGLFFYLVVIFTLIAADAAGGRYYREATVILLPLCALALVIDLGLGITLIIIGELCIYCVATYAINIILFLLLIYSFKTANKAEGVSFFATLKNILKIGENERERRAIYALYMICVTLIFSSVFFLSHAFGNKTPDVKTDAQLYIDELYKAPPEAIDFPESDLVVGNKNAPLTVYVFTDFLCSACYRLYNNEQILLKRFDNQIRFVHYNYPLDIKCNESMGRTLYKNSCIASRSMLAASDAGVFSQYYEEHYLRYNKYNHNFTLEDVTVNMGTLADSILFMKYMGSPKTDYIIQRDVRLARKLGIKGTPVLFVNGRRIGGAIPVEVMEKIVYKELSSPQKENK</sequence>
<evidence type="ECO:0000256" key="6">
    <source>
        <dbReference type="ARBA" id="ARBA00022989"/>
    </source>
</evidence>
<feature type="transmembrane region" description="Helical" evidence="11">
    <location>
        <begin position="56"/>
        <end position="82"/>
    </location>
</feature>
<keyword evidence="5" id="KW-0874">Quinone</keyword>
<dbReference type="InterPro" id="IPR036249">
    <property type="entry name" value="Thioredoxin-like_sf"/>
</dbReference>
<reference evidence="13" key="1">
    <citation type="journal article" date="2021" name="Environ. Microbiol.">
        <title>Genomic characterization of three novel Desulfobacterota classes expand the metabolic and phylogenetic diversity of the phylum.</title>
        <authorList>
            <person name="Murphy C.L."/>
            <person name="Biggerstaff J."/>
            <person name="Eichhorn A."/>
            <person name="Ewing E."/>
            <person name="Shahan R."/>
            <person name="Soriano D."/>
            <person name="Stewart S."/>
            <person name="VanMol K."/>
            <person name="Walker R."/>
            <person name="Walters P."/>
            <person name="Elshahed M.S."/>
            <person name="Youssef N.H."/>
        </authorList>
    </citation>
    <scope>NUCLEOTIDE SEQUENCE</scope>
    <source>
        <strain evidence="13">Zod_Metabat.24</strain>
    </source>
</reference>
<keyword evidence="4 11" id="KW-0812">Transmembrane</keyword>
<dbReference type="Pfam" id="PF13462">
    <property type="entry name" value="Thioredoxin_4"/>
    <property type="match status" value="1"/>
</dbReference>
<evidence type="ECO:0000256" key="1">
    <source>
        <dbReference type="ARBA" id="ARBA00004141"/>
    </source>
</evidence>
<evidence type="ECO:0000256" key="3">
    <source>
        <dbReference type="ARBA" id="ARBA00006214"/>
    </source>
</evidence>
<keyword evidence="10" id="KW-0676">Redox-active center</keyword>
<feature type="transmembrane region" description="Helical" evidence="11">
    <location>
        <begin position="94"/>
        <end position="117"/>
    </location>
</feature>
<dbReference type="SUPFAM" id="SSF52833">
    <property type="entry name" value="Thioredoxin-like"/>
    <property type="match status" value="1"/>
</dbReference>
<dbReference type="GO" id="GO:0016020">
    <property type="term" value="C:membrane"/>
    <property type="evidence" value="ECO:0007669"/>
    <property type="project" value="UniProtKB-SubCell"/>
</dbReference>
<comment type="similarity">
    <text evidence="2">Belongs to the thioredoxin family. DsbA subfamily.</text>
</comment>
<proteinExistence type="inferred from homology"/>
<keyword evidence="7" id="KW-0560">Oxidoreductase</keyword>
<keyword evidence="9" id="KW-1015">Disulfide bond</keyword>
<dbReference type="GO" id="GO:0016491">
    <property type="term" value="F:oxidoreductase activity"/>
    <property type="evidence" value="ECO:0007669"/>
    <property type="project" value="UniProtKB-KW"/>
</dbReference>
<dbReference type="Gene3D" id="1.20.1440.130">
    <property type="entry name" value="VKOR domain"/>
    <property type="match status" value="1"/>
</dbReference>
<comment type="similarity">
    <text evidence="3">Belongs to the VKOR family.</text>
</comment>
<dbReference type="EMBL" id="JAFGIX010000046">
    <property type="protein sequence ID" value="MBN1573344.1"/>
    <property type="molecule type" value="Genomic_DNA"/>
</dbReference>
<feature type="transmembrane region" description="Helical" evidence="11">
    <location>
        <begin position="173"/>
        <end position="196"/>
    </location>
</feature>
<reference evidence="13" key="2">
    <citation type="submission" date="2021-01" db="EMBL/GenBank/DDBJ databases">
        <authorList>
            <person name="Hahn C.R."/>
            <person name="Youssef N.H."/>
            <person name="Elshahed M."/>
        </authorList>
    </citation>
    <scope>NUCLEOTIDE SEQUENCE</scope>
    <source>
        <strain evidence="13">Zod_Metabat.24</strain>
    </source>
</reference>
<dbReference type="GO" id="GO:0048038">
    <property type="term" value="F:quinone binding"/>
    <property type="evidence" value="ECO:0007669"/>
    <property type="project" value="UniProtKB-KW"/>
</dbReference>
<dbReference type="InterPro" id="IPR038354">
    <property type="entry name" value="VKOR_sf"/>
</dbReference>
<dbReference type="Proteomes" id="UP000809273">
    <property type="component" value="Unassembled WGS sequence"/>
</dbReference>
<comment type="subcellular location">
    <subcellularLocation>
        <location evidence="1">Membrane</location>
        <topology evidence="1">Multi-pass membrane protein</topology>
    </subcellularLocation>
</comment>
<protein>
    <submittedName>
        <fullName evidence="13">Thioredoxin domain-containing protein</fullName>
    </submittedName>
</protein>
<accession>A0A9D8KFR6</accession>
<feature type="domain" description="Vitamin K epoxide reductase" evidence="12">
    <location>
        <begin position="4"/>
        <end position="143"/>
    </location>
</feature>
<organism evidence="13 14">
    <name type="scientific">Candidatus Zymogenus saltonus</name>
    <dbReference type="NCBI Taxonomy" id="2844893"/>
    <lineage>
        <taxon>Bacteria</taxon>
        <taxon>Deltaproteobacteria</taxon>
        <taxon>Candidatus Zymogenia</taxon>
        <taxon>Candidatus Zymogeniales</taxon>
        <taxon>Candidatus Zymogenaceae</taxon>
        <taxon>Candidatus Zymogenus</taxon>
    </lineage>
</organism>
<feature type="transmembrane region" description="Helical" evidence="11">
    <location>
        <begin position="123"/>
        <end position="143"/>
    </location>
</feature>
<dbReference type="AlphaFoldDB" id="A0A9D8KFR6"/>
<dbReference type="PANTHER" id="PTHR13887">
    <property type="entry name" value="GLUTATHIONE S-TRANSFERASE KAPPA"/>
    <property type="match status" value="1"/>
</dbReference>
<keyword evidence="6 11" id="KW-1133">Transmembrane helix</keyword>
<gene>
    <name evidence="13" type="ORF">JW984_09140</name>
</gene>
<name>A0A9D8KFR6_9DELT</name>
<dbReference type="InterPro" id="IPR012336">
    <property type="entry name" value="Thioredoxin-like_fold"/>
</dbReference>
<dbReference type="Pfam" id="PF07884">
    <property type="entry name" value="VKOR"/>
    <property type="match status" value="1"/>
</dbReference>